<keyword evidence="7" id="KW-0812">Transmembrane</keyword>
<evidence type="ECO:0000313" key="19">
    <source>
        <dbReference type="EMBL" id="KAK2715728.1"/>
    </source>
</evidence>
<dbReference type="PROSITE" id="PS00022">
    <property type="entry name" value="EGF_1"/>
    <property type="match status" value="3"/>
</dbReference>
<dbReference type="PROSITE" id="PS00010">
    <property type="entry name" value="ASX_HYDROXYL"/>
    <property type="match status" value="2"/>
</dbReference>
<dbReference type="GO" id="GO:0005509">
    <property type="term" value="F:calcium ion binding"/>
    <property type="evidence" value="ECO:0007669"/>
    <property type="project" value="InterPro"/>
</dbReference>
<evidence type="ECO:0000256" key="12">
    <source>
        <dbReference type="ARBA" id="ARBA00023157"/>
    </source>
</evidence>
<evidence type="ECO:0000256" key="1">
    <source>
        <dbReference type="ARBA" id="ARBA00004479"/>
    </source>
</evidence>
<evidence type="ECO:0000259" key="18">
    <source>
        <dbReference type="PROSITE" id="PS50026"/>
    </source>
</evidence>
<dbReference type="PROSITE" id="PS01187">
    <property type="entry name" value="EGF_CA"/>
    <property type="match status" value="2"/>
</dbReference>
<keyword evidence="10" id="KW-1133">Transmembrane helix</keyword>
<evidence type="ECO:0000256" key="3">
    <source>
        <dbReference type="ARBA" id="ARBA00006127"/>
    </source>
</evidence>
<keyword evidence="12 15" id="KW-1015">Disulfide bond</keyword>
<proteinExistence type="inferred from homology"/>
<dbReference type="InterPro" id="IPR018097">
    <property type="entry name" value="EGF_Ca-bd_CS"/>
</dbReference>
<dbReference type="InterPro" id="IPR026823">
    <property type="entry name" value="cEGF"/>
</dbReference>
<dbReference type="PROSITE" id="PS01186">
    <property type="entry name" value="EGF_2"/>
    <property type="match status" value="5"/>
</dbReference>
<keyword evidence="6" id="KW-0254">Endocytosis</keyword>
<evidence type="ECO:0000256" key="2">
    <source>
        <dbReference type="ARBA" id="ARBA00004498"/>
    </source>
</evidence>
<organism evidence="19 20">
    <name type="scientific">Artemia franciscana</name>
    <name type="common">Brine shrimp</name>
    <name type="synonym">Artemia sanfranciscana</name>
    <dbReference type="NCBI Taxonomy" id="6661"/>
    <lineage>
        <taxon>Eukaryota</taxon>
        <taxon>Metazoa</taxon>
        <taxon>Ecdysozoa</taxon>
        <taxon>Arthropoda</taxon>
        <taxon>Crustacea</taxon>
        <taxon>Branchiopoda</taxon>
        <taxon>Anostraca</taxon>
        <taxon>Artemiidae</taxon>
        <taxon>Artemia</taxon>
    </lineage>
</organism>
<dbReference type="InterPro" id="IPR052235">
    <property type="entry name" value="Nephronectin_domain"/>
</dbReference>
<name>A0AA88HV71_ARTSF</name>
<dbReference type="Proteomes" id="UP001187531">
    <property type="component" value="Unassembled WGS sequence"/>
</dbReference>
<keyword evidence="9" id="KW-0677">Repeat</keyword>
<sequence length="746" mass="82389">MWKVAEIGILTLYLVLAYGNRYDGLNIYLKCYSASPCLNGGRCLRKNESGCACPRGFTGSKCQHDINECSVSNGGCEHRCCNLHGTYTCRCEHGFKLKSNGRNCEDIDECSSFNGGCSQICINSPGSYTCSCRDGFKLHTDNRTCLENLILVASSTINGGKIQFCRIRNGGCQQLCEVESTGGIKCACKQGYELRRDGRTCKSVNPCRISNGGCHHFCHHTAGISKKICSCKKGFSLLADGATCQDDDECFSNPCDHLCKNTPGGYSCLCRSGYKLAHDGRTCIGKTENFGRIPGTVVRSAAQRKNEENNEEENNSIELSPSYEEHEKTDLVSQIKVENLAKFESGDFLDEYREIEDPSLIMHTMETDISEFENRTEENLSEDEEVIYEAEQKVVSKSISKIVHNFCEDLIRKCDHYCTSTSNGSICSCRVGWKLLEDKTTCIVDEEDSWPLRGDNPIDFEESPRHKTYKEKKRVDKKLHTENVRSNSIVREELEDSPFDPRLSLSKKCIAGAFGKDCSLNCDDCRNGARCNANRDGCQCLSGYKGLTCDEKCSEGTYGHMCAKICNCPVGYRCQSSDGSCFLKTDNLLINKRNEDSADGYVNDGNENMQVTDLPCINSRSGTNCHNKCHCGPKGLCSSNGVCLCPLGKTGDKCLKICPEGTYGPNCIQKCKCQNSAVCDPKIGSCHCKPGFYGPTCEFHCPIGRYGHHCLQECNCSPFGTESCDITNGKCICKFGFAGKTCKNEV</sequence>
<dbReference type="PANTHER" id="PTHR24050:SF28">
    <property type="entry name" value="UROMODULIN-LIKE"/>
    <property type="match status" value="1"/>
</dbReference>
<comment type="subcellular location">
    <subcellularLocation>
        <location evidence="1">Membrane</location>
        <topology evidence="1">Single-pass type I membrane protein</topology>
    </subcellularLocation>
    <subcellularLocation>
        <location evidence="2">Secreted</location>
        <location evidence="2">Extracellular space</location>
        <location evidence="2">Extracellular matrix</location>
    </subcellularLocation>
</comment>
<dbReference type="InterPro" id="IPR001881">
    <property type="entry name" value="EGF-like_Ca-bd_dom"/>
</dbReference>
<gene>
    <name evidence="19" type="ORF">QYM36_010337</name>
</gene>
<dbReference type="SMART" id="SM00181">
    <property type="entry name" value="EGF"/>
    <property type="match status" value="11"/>
</dbReference>
<keyword evidence="14" id="KW-0325">Glycoprotein</keyword>
<feature type="domain" description="EGF-like" evidence="18">
    <location>
        <begin position="106"/>
        <end position="146"/>
    </location>
</feature>
<evidence type="ECO:0000256" key="11">
    <source>
        <dbReference type="ARBA" id="ARBA00023136"/>
    </source>
</evidence>
<dbReference type="Gene3D" id="2.10.25.10">
    <property type="entry name" value="Laminin"/>
    <property type="match status" value="7"/>
</dbReference>
<dbReference type="SMART" id="SM00179">
    <property type="entry name" value="EGF_CA"/>
    <property type="match status" value="3"/>
</dbReference>
<dbReference type="InterPro" id="IPR002049">
    <property type="entry name" value="LE_dom"/>
</dbReference>
<dbReference type="InterPro" id="IPR000742">
    <property type="entry name" value="EGF"/>
</dbReference>
<evidence type="ECO:0000256" key="17">
    <source>
        <dbReference type="SAM" id="SignalP"/>
    </source>
</evidence>
<dbReference type="InterPro" id="IPR009030">
    <property type="entry name" value="Growth_fac_rcpt_cys_sf"/>
</dbReference>
<evidence type="ECO:0000256" key="13">
    <source>
        <dbReference type="ARBA" id="ARBA00023170"/>
    </source>
</evidence>
<dbReference type="InterPro" id="IPR000152">
    <property type="entry name" value="EGF-type_Asp/Asn_hydroxyl_site"/>
</dbReference>
<dbReference type="GO" id="GO:0006897">
    <property type="term" value="P:endocytosis"/>
    <property type="evidence" value="ECO:0007669"/>
    <property type="project" value="UniProtKB-KW"/>
</dbReference>
<dbReference type="AlphaFoldDB" id="A0AA88HV71"/>
<evidence type="ECO:0000256" key="10">
    <source>
        <dbReference type="ARBA" id="ARBA00022989"/>
    </source>
</evidence>
<evidence type="ECO:0000256" key="16">
    <source>
        <dbReference type="SAM" id="MobiDB-lite"/>
    </source>
</evidence>
<evidence type="ECO:0000256" key="7">
    <source>
        <dbReference type="ARBA" id="ARBA00022692"/>
    </source>
</evidence>
<dbReference type="SMART" id="SM00180">
    <property type="entry name" value="EGF_Lam"/>
    <property type="match status" value="3"/>
</dbReference>
<dbReference type="FunFam" id="2.10.25.10:FF:000037">
    <property type="entry name" value="Signal peptide, CUB domain and EGF-like domain-containing 2"/>
    <property type="match status" value="1"/>
</dbReference>
<evidence type="ECO:0000256" key="6">
    <source>
        <dbReference type="ARBA" id="ARBA00022583"/>
    </source>
</evidence>
<dbReference type="SUPFAM" id="SSF57184">
    <property type="entry name" value="Growth factor receptor domain"/>
    <property type="match status" value="3"/>
</dbReference>
<dbReference type="PROSITE" id="PS50026">
    <property type="entry name" value="EGF_3"/>
    <property type="match status" value="4"/>
</dbReference>
<keyword evidence="11" id="KW-0472">Membrane</keyword>
<reference evidence="19" key="1">
    <citation type="submission" date="2023-07" db="EMBL/GenBank/DDBJ databases">
        <title>Chromosome-level genome assembly of Artemia franciscana.</title>
        <authorList>
            <person name="Jo E."/>
        </authorList>
    </citation>
    <scope>NUCLEOTIDE SEQUENCE</scope>
    <source>
        <tissue evidence="19">Whole body</tissue>
    </source>
</reference>
<dbReference type="FunFam" id="2.10.25.10:FF:000009">
    <property type="entry name" value="Low-density lipoprotein receptor isoform 1"/>
    <property type="match status" value="1"/>
</dbReference>
<dbReference type="GO" id="GO:0016020">
    <property type="term" value="C:membrane"/>
    <property type="evidence" value="ECO:0007669"/>
    <property type="project" value="UniProtKB-SubCell"/>
</dbReference>
<evidence type="ECO:0000256" key="4">
    <source>
        <dbReference type="ARBA" id="ARBA00022530"/>
    </source>
</evidence>
<dbReference type="Gene3D" id="2.170.300.10">
    <property type="entry name" value="Tie2 ligand-binding domain superfamily"/>
    <property type="match status" value="2"/>
</dbReference>
<keyword evidence="20" id="KW-1185">Reference proteome</keyword>
<feature type="region of interest" description="Disordered" evidence="16">
    <location>
        <begin position="300"/>
        <end position="324"/>
    </location>
</feature>
<feature type="domain" description="EGF-like" evidence="18">
    <location>
        <begin position="246"/>
        <end position="284"/>
    </location>
</feature>
<dbReference type="Pfam" id="PF14670">
    <property type="entry name" value="FXa_inhibition"/>
    <property type="match status" value="4"/>
</dbReference>
<keyword evidence="4" id="KW-0272">Extracellular matrix</keyword>
<feature type="domain" description="EGF-like" evidence="18">
    <location>
        <begin position="27"/>
        <end position="63"/>
    </location>
</feature>
<accession>A0AA88HV71</accession>
<evidence type="ECO:0000313" key="20">
    <source>
        <dbReference type="Proteomes" id="UP001187531"/>
    </source>
</evidence>
<dbReference type="PRINTS" id="PR00011">
    <property type="entry name" value="EGFLAMININ"/>
</dbReference>
<keyword evidence="5 15" id="KW-0245">EGF-like domain</keyword>
<keyword evidence="8 17" id="KW-0732">Signal</keyword>
<comment type="similarity">
    <text evidence="3">Belongs to the fibulin family.</text>
</comment>
<evidence type="ECO:0000256" key="9">
    <source>
        <dbReference type="ARBA" id="ARBA00022737"/>
    </source>
</evidence>
<evidence type="ECO:0000256" key="14">
    <source>
        <dbReference type="ARBA" id="ARBA00023180"/>
    </source>
</evidence>
<keyword evidence="4" id="KW-0964">Secreted</keyword>
<evidence type="ECO:0000256" key="5">
    <source>
        <dbReference type="ARBA" id="ARBA00022536"/>
    </source>
</evidence>
<comment type="caution">
    <text evidence="15">Lacks conserved residue(s) required for the propagation of feature annotation.</text>
</comment>
<feature type="disulfide bond" evidence="15">
    <location>
        <begin position="688"/>
        <end position="697"/>
    </location>
</feature>
<feature type="disulfide bond" evidence="15">
    <location>
        <begin position="53"/>
        <end position="62"/>
    </location>
</feature>
<evidence type="ECO:0000256" key="15">
    <source>
        <dbReference type="PROSITE-ProRule" id="PRU00076"/>
    </source>
</evidence>
<protein>
    <recommendedName>
        <fullName evidence="18">EGF-like domain-containing protein</fullName>
    </recommendedName>
</protein>
<keyword evidence="13" id="KW-0675">Receptor</keyword>
<dbReference type="EMBL" id="JAVRJZ010000012">
    <property type="protein sequence ID" value="KAK2715728.1"/>
    <property type="molecule type" value="Genomic_DNA"/>
</dbReference>
<feature type="domain" description="EGF-like" evidence="18">
    <location>
        <begin position="668"/>
        <end position="698"/>
    </location>
</feature>
<comment type="caution">
    <text evidence="19">The sequence shown here is derived from an EMBL/GenBank/DDBJ whole genome shotgun (WGS) entry which is preliminary data.</text>
</comment>
<feature type="chain" id="PRO_5041676611" description="EGF-like domain-containing protein" evidence="17">
    <location>
        <begin position="18"/>
        <end position="746"/>
    </location>
</feature>
<feature type="signal peptide" evidence="17">
    <location>
        <begin position="1"/>
        <end position="17"/>
    </location>
</feature>
<dbReference type="FunFam" id="2.10.25.10:FF:000240">
    <property type="entry name" value="Vitamin K-dependent protein S"/>
    <property type="match status" value="2"/>
</dbReference>
<dbReference type="Pfam" id="PF12662">
    <property type="entry name" value="cEGF"/>
    <property type="match status" value="1"/>
</dbReference>
<evidence type="ECO:0000256" key="8">
    <source>
        <dbReference type="ARBA" id="ARBA00022729"/>
    </source>
</evidence>
<dbReference type="PANTHER" id="PTHR24050">
    <property type="entry name" value="PA14 DOMAIN-CONTAINING PROTEIN"/>
    <property type="match status" value="1"/>
</dbReference>